<comment type="caution">
    <text evidence="5">The sequence shown here is derived from an EMBL/GenBank/DDBJ whole genome shotgun (WGS) entry which is preliminary data.</text>
</comment>
<keyword evidence="6" id="KW-1185">Reference proteome</keyword>
<proteinExistence type="predicted"/>
<dbReference type="RefSeq" id="WP_310371773.1">
    <property type="nucleotide sequence ID" value="NZ_JAVDXT010000001.1"/>
</dbReference>
<evidence type="ECO:0000256" key="2">
    <source>
        <dbReference type="ARBA" id="ARBA00022695"/>
    </source>
</evidence>
<feature type="domain" description="Phosphoribosyl-dephospho-CoA transferase MdcG N-terminal" evidence="4">
    <location>
        <begin position="5"/>
        <end position="85"/>
    </location>
</feature>
<evidence type="ECO:0000256" key="1">
    <source>
        <dbReference type="ARBA" id="ARBA00022679"/>
    </source>
</evidence>
<dbReference type="NCBIfam" id="TIGR03135">
    <property type="entry name" value="malonate_mdcG"/>
    <property type="match status" value="1"/>
</dbReference>
<dbReference type="EC" id="2.7.7.66" evidence="5"/>
<feature type="domain" description="Phosphoribosyl-dephospho-CoA transferase MdcG C-terminal" evidence="3">
    <location>
        <begin position="96"/>
        <end position="205"/>
    </location>
</feature>
<dbReference type="InterPro" id="IPR049180">
    <property type="entry name" value="MdcG_C"/>
</dbReference>
<dbReference type="Pfam" id="PF20866">
    <property type="entry name" value="MdcG_N"/>
    <property type="match status" value="1"/>
</dbReference>
<name>A0ABU2C5R1_9BURK</name>
<evidence type="ECO:0000259" key="4">
    <source>
        <dbReference type="Pfam" id="PF20866"/>
    </source>
</evidence>
<keyword evidence="1 5" id="KW-0808">Transferase</keyword>
<evidence type="ECO:0000313" key="5">
    <source>
        <dbReference type="EMBL" id="MDR7376673.1"/>
    </source>
</evidence>
<reference evidence="5 6" key="1">
    <citation type="submission" date="2023-07" db="EMBL/GenBank/DDBJ databases">
        <title>Sorghum-associated microbial communities from plants grown in Nebraska, USA.</title>
        <authorList>
            <person name="Schachtman D."/>
        </authorList>
    </citation>
    <scope>NUCLEOTIDE SEQUENCE [LARGE SCALE GENOMIC DNA]</scope>
    <source>
        <strain evidence="5 6">BE313</strain>
    </source>
</reference>
<dbReference type="Pfam" id="PF10620">
    <property type="entry name" value="MdcG"/>
    <property type="match status" value="1"/>
</dbReference>
<organism evidence="5 6">
    <name type="scientific">Rhodoferax ferrireducens</name>
    <dbReference type="NCBI Taxonomy" id="192843"/>
    <lineage>
        <taxon>Bacteria</taxon>
        <taxon>Pseudomonadati</taxon>
        <taxon>Pseudomonadota</taxon>
        <taxon>Betaproteobacteria</taxon>
        <taxon>Burkholderiales</taxon>
        <taxon>Comamonadaceae</taxon>
        <taxon>Rhodoferax</taxon>
    </lineage>
</organism>
<dbReference type="InterPro" id="IPR048903">
    <property type="entry name" value="MdcG_N"/>
</dbReference>
<accession>A0ABU2C5R1</accession>
<dbReference type="GO" id="GO:0016779">
    <property type="term" value="F:nucleotidyltransferase activity"/>
    <property type="evidence" value="ECO:0007669"/>
    <property type="project" value="UniProtKB-KW"/>
</dbReference>
<evidence type="ECO:0000313" key="6">
    <source>
        <dbReference type="Proteomes" id="UP001180487"/>
    </source>
</evidence>
<gene>
    <name evidence="5" type="ORF">J2X19_001331</name>
</gene>
<evidence type="ECO:0000259" key="3">
    <source>
        <dbReference type="Pfam" id="PF10620"/>
    </source>
</evidence>
<dbReference type="EMBL" id="JAVDXT010000001">
    <property type="protein sequence ID" value="MDR7376673.1"/>
    <property type="molecule type" value="Genomic_DNA"/>
</dbReference>
<sequence length="219" mass="23799">MRALRRNQLVWLHDAAWATLAARPWDTAARTTLAHWQQHRLPLVVCRQAPCTSTQRISVGLAAPRSWAASKLALDLAPEDIQAHGDFPTLQEVAQGTAWQSAAQALADGLGITAHVYGSHGWQHLSGLDYVHAQSDIDLSLQVPDMDTAQAVVAQLESAQLPMRIDGELVFAGGHAVAWREYARLLQGQTRSVMVKSRHSLQLADLPALQALTEAACAI</sequence>
<protein>
    <submittedName>
        <fullName evidence="5">Phosphoribosyl-dephospho-CoA transferase</fullName>
        <ecNumber evidence="5">2.7.7.66</ecNumber>
    </submittedName>
</protein>
<dbReference type="Proteomes" id="UP001180487">
    <property type="component" value="Unassembled WGS sequence"/>
</dbReference>
<dbReference type="InterPro" id="IPR017557">
    <property type="entry name" value="Holo-ACP_synthase"/>
</dbReference>
<keyword evidence="2 5" id="KW-0548">Nucleotidyltransferase</keyword>